<evidence type="ECO:0000313" key="2">
    <source>
        <dbReference type="EMBL" id="AUX10862.1"/>
    </source>
</evidence>
<evidence type="ECO:0008006" key="4">
    <source>
        <dbReference type="Google" id="ProtNLM"/>
    </source>
</evidence>
<dbReference type="RefSeq" id="WP_119821551.1">
    <property type="nucleotide sequence ID" value="NZ_CP025066.1"/>
</dbReference>
<dbReference type="OrthoDB" id="295408at2157"/>
<sequence>MPRTETVLWALAFLLLVVFAVPWFLWGNATVVAGLPIWLWWHIGWMALAAVVFYAFTRRAWDREMGIDPDRSGETP</sequence>
<dbReference type="KEGG" id="hdf:AArcSl_3257"/>
<dbReference type="AlphaFoldDB" id="A0A343TP40"/>
<accession>A0A343TP40</accession>
<feature type="transmembrane region" description="Helical" evidence="1">
    <location>
        <begin position="7"/>
        <end position="26"/>
    </location>
</feature>
<dbReference type="InterPro" id="IPR021741">
    <property type="entry name" value="DUF3311"/>
</dbReference>
<dbReference type="Proteomes" id="UP000263012">
    <property type="component" value="Chromosome"/>
</dbReference>
<reference evidence="3" key="1">
    <citation type="submission" date="2017-11" db="EMBL/GenBank/DDBJ databases">
        <title>Phenotypic and genomic properties of facultatively anaerobic sulfur-reducing natronoarchaea from hypersaline soda lakes.</title>
        <authorList>
            <person name="Sorokin D.Y."/>
            <person name="Kublanov I.V."/>
            <person name="Roman P."/>
            <person name="Sinninghe Damste J.S."/>
            <person name="Golyshin P.N."/>
            <person name="Rojo D."/>
            <person name="Ciordia S."/>
            <person name="Mena M.D.C."/>
            <person name="Ferrer M."/>
            <person name="Messina E."/>
            <person name="Smedile F."/>
            <person name="La Spada G."/>
            <person name="La Cono V."/>
            <person name="Yakimov M.M."/>
        </authorList>
    </citation>
    <scope>NUCLEOTIDE SEQUENCE [LARGE SCALE GENOMIC DNA]</scope>
    <source>
        <strain evidence="3">AArc-Sl</strain>
    </source>
</reference>
<dbReference type="Pfam" id="PF11755">
    <property type="entry name" value="DUF3311"/>
    <property type="match status" value="1"/>
</dbReference>
<evidence type="ECO:0000256" key="1">
    <source>
        <dbReference type="SAM" id="Phobius"/>
    </source>
</evidence>
<organism evidence="2 3">
    <name type="scientific">Halalkaliarchaeum desulfuricum</name>
    <dbReference type="NCBI Taxonomy" id="2055893"/>
    <lineage>
        <taxon>Archaea</taxon>
        <taxon>Methanobacteriati</taxon>
        <taxon>Methanobacteriota</taxon>
        <taxon>Stenosarchaea group</taxon>
        <taxon>Halobacteria</taxon>
        <taxon>Halobacteriales</taxon>
        <taxon>Haloferacaceae</taxon>
        <taxon>Halalkaliarchaeum</taxon>
    </lineage>
</organism>
<protein>
    <recommendedName>
        <fullName evidence="4">DUF3311 domain-containing protein</fullName>
    </recommendedName>
</protein>
<keyword evidence="3" id="KW-1185">Reference proteome</keyword>
<dbReference type="EMBL" id="CP025066">
    <property type="protein sequence ID" value="AUX10862.1"/>
    <property type="molecule type" value="Genomic_DNA"/>
</dbReference>
<dbReference type="GeneID" id="37879623"/>
<name>A0A343TP40_9EURY</name>
<keyword evidence="1" id="KW-1133">Transmembrane helix</keyword>
<proteinExistence type="predicted"/>
<feature type="transmembrane region" description="Helical" evidence="1">
    <location>
        <begin position="38"/>
        <end position="56"/>
    </location>
</feature>
<evidence type="ECO:0000313" key="3">
    <source>
        <dbReference type="Proteomes" id="UP000263012"/>
    </source>
</evidence>
<gene>
    <name evidence="2" type="ORF">AArcSl_3257</name>
</gene>
<keyword evidence="1" id="KW-0472">Membrane</keyword>
<keyword evidence="1" id="KW-0812">Transmembrane</keyword>